<dbReference type="Proteomes" id="UP001152795">
    <property type="component" value="Unassembled WGS sequence"/>
</dbReference>
<keyword evidence="2" id="KW-1185">Reference proteome</keyword>
<dbReference type="EMBL" id="CACRXK020004778">
    <property type="protein sequence ID" value="CAB4003985.1"/>
    <property type="molecule type" value="Genomic_DNA"/>
</dbReference>
<comment type="caution">
    <text evidence="1">The sequence shown here is derived from an EMBL/GenBank/DDBJ whole genome shotgun (WGS) entry which is preliminary data.</text>
</comment>
<organism evidence="1 2">
    <name type="scientific">Paramuricea clavata</name>
    <name type="common">Red gorgonian</name>
    <name type="synonym">Violescent sea-whip</name>
    <dbReference type="NCBI Taxonomy" id="317549"/>
    <lineage>
        <taxon>Eukaryota</taxon>
        <taxon>Metazoa</taxon>
        <taxon>Cnidaria</taxon>
        <taxon>Anthozoa</taxon>
        <taxon>Octocorallia</taxon>
        <taxon>Malacalcyonacea</taxon>
        <taxon>Plexauridae</taxon>
        <taxon>Paramuricea</taxon>
    </lineage>
</organism>
<evidence type="ECO:0000313" key="2">
    <source>
        <dbReference type="Proteomes" id="UP001152795"/>
    </source>
</evidence>
<sequence length="175" mass="20138">MFPDLSNLSYEELLDRGDILLNEIVFTNEEDNGFREKSLELRYVRMLAGDYQRESKLNELLNLRDRVTRRKLFTREDNRKLTKIKLWARENAGILSALTISSISVIIGLVAATRHILWKVGDTSRGIDKRLNRLEKGQLELPPIFSGIAEGLELMGNNVWILVICAAADILYTYR</sequence>
<proteinExistence type="predicted"/>
<protein>
    <submittedName>
        <fullName evidence="1">Uncharacterized protein</fullName>
    </submittedName>
</protein>
<dbReference type="AlphaFoldDB" id="A0A6S7HDK3"/>
<reference evidence="1" key="1">
    <citation type="submission" date="2020-04" db="EMBL/GenBank/DDBJ databases">
        <authorList>
            <person name="Alioto T."/>
            <person name="Alioto T."/>
            <person name="Gomez Garrido J."/>
        </authorList>
    </citation>
    <scope>NUCLEOTIDE SEQUENCE</scope>
    <source>
        <strain evidence="1">A484AB</strain>
    </source>
</reference>
<evidence type="ECO:0000313" key="1">
    <source>
        <dbReference type="EMBL" id="CAB4003985.1"/>
    </source>
</evidence>
<gene>
    <name evidence="1" type="ORF">PACLA_8A003089</name>
</gene>
<accession>A0A6S7HDK3</accession>
<name>A0A6S7HDK3_PARCT</name>